<evidence type="ECO:0000256" key="1">
    <source>
        <dbReference type="ARBA" id="ARBA00005375"/>
    </source>
</evidence>
<dbReference type="Pfam" id="PF00328">
    <property type="entry name" value="His_Phos_2"/>
    <property type="match status" value="1"/>
</dbReference>
<dbReference type="SUPFAM" id="SSF53254">
    <property type="entry name" value="Phosphoglycerate mutase-like"/>
    <property type="match status" value="1"/>
</dbReference>
<dbReference type="Proteomes" id="UP001497497">
    <property type="component" value="Unassembled WGS sequence"/>
</dbReference>
<proteinExistence type="inferred from homology"/>
<dbReference type="PANTHER" id="PTHR11567">
    <property type="entry name" value="ACID PHOSPHATASE-RELATED"/>
    <property type="match status" value="1"/>
</dbReference>
<dbReference type="PROSITE" id="PS00616">
    <property type="entry name" value="HIS_ACID_PHOSPHAT_1"/>
    <property type="match status" value="1"/>
</dbReference>
<name>A0AAV2HQ60_LYMST</name>
<dbReference type="GO" id="GO:2001311">
    <property type="term" value="P:lysobisphosphatidic acid metabolic process"/>
    <property type="evidence" value="ECO:0007669"/>
    <property type="project" value="TreeGrafter"/>
</dbReference>
<comment type="similarity">
    <text evidence="1">Belongs to the histidine acid phosphatase family.</text>
</comment>
<accession>A0AAV2HQ60</accession>
<evidence type="ECO:0000313" key="3">
    <source>
        <dbReference type="EMBL" id="CAL1536004.1"/>
    </source>
</evidence>
<dbReference type="CDD" id="cd07061">
    <property type="entry name" value="HP_HAP_like"/>
    <property type="match status" value="1"/>
</dbReference>
<dbReference type="InterPro" id="IPR000560">
    <property type="entry name" value="His_Pase_clade-2"/>
</dbReference>
<dbReference type="PANTHER" id="PTHR11567:SF202">
    <property type="entry name" value="LYSOPHOSPHATIDIC ACID PHOSPHATASE TYPE 6"/>
    <property type="match status" value="1"/>
</dbReference>
<dbReference type="InterPro" id="IPR029033">
    <property type="entry name" value="His_PPase_superfam"/>
</dbReference>
<feature type="region of interest" description="Disordered" evidence="2">
    <location>
        <begin position="1"/>
        <end position="31"/>
    </location>
</feature>
<organism evidence="3 4">
    <name type="scientific">Lymnaea stagnalis</name>
    <name type="common">Great pond snail</name>
    <name type="synonym">Helix stagnalis</name>
    <dbReference type="NCBI Taxonomy" id="6523"/>
    <lineage>
        <taxon>Eukaryota</taxon>
        <taxon>Metazoa</taxon>
        <taxon>Spiralia</taxon>
        <taxon>Lophotrochozoa</taxon>
        <taxon>Mollusca</taxon>
        <taxon>Gastropoda</taxon>
        <taxon>Heterobranchia</taxon>
        <taxon>Euthyneura</taxon>
        <taxon>Panpulmonata</taxon>
        <taxon>Hygrophila</taxon>
        <taxon>Lymnaeoidea</taxon>
        <taxon>Lymnaeidae</taxon>
        <taxon>Lymnaea</taxon>
    </lineage>
</organism>
<protein>
    <submittedName>
        <fullName evidence="3">Uncharacterized protein</fullName>
    </submittedName>
</protein>
<gene>
    <name evidence="3" type="ORF">GSLYS_00009917001</name>
</gene>
<dbReference type="EMBL" id="CAXITT010000217">
    <property type="protein sequence ID" value="CAL1536004.1"/>
    <property type="molecule type" value="Genomic_DNA"/>
</dbReference>
<dbReference type="GO" id="GO:0052642">
    <property type="term" value="F:lysophosphatidic acid phosphatase activity"/>
    <property type="evidence" value="ECO:0007669"/>
    <property type="project" value="TreeGrafter"/>
</dbReference>
<dbReference type="AlphaFoldDB" id="A0AAV2HQ60"/>
<comment type="caution">
    <text evidence="3">The sequence shown here is derived from an EMBL/GenBank/DDBJ whole genome shotgun (WGS) entry which is preliminary data.</text>
</comment>
<dbReference type="InterPro" id="IPR033379">
    <property type="entry name" value="Acid_Pase_AS"/>
</dbReference>
<reference evidence="3 4" key="1">
    <citation type="submission" date="2024-04" db="EMBL/GenBank/DDBJ databases">
        <authorList>
            <consortium name="Genoscope - CEA"/>
            <person name="William W."/>
        </authorList>
    </citation>
    <scope>NUCLEOTIDE SEQUENCE [LARGE SCALE GENOMIC DNA]</scope>
</reference>
<evidence type="ECO:0000313" key="4">
    <source>
        <dbReference type="Proteomes" id="UP001497497"/>
    </source>
</evidence>
<evidence type="ECO:0000256" key="2">
    <source>
        <dbReference type="SAM" id="MobiDB-lite"/>
    </source>
</evidence>
<dbReference type="InterPro" id="IPR050645">
    <property type="entry name" value="Histidine_acid_phosphatase"/>
</dbReference>
<dbReference type="GO" id="GO:0005739">
    <property type="term" value="C:mitochondrion"/>
    <property type="evidence" value="ECO:0007669"/>
    <property type="project" value="TreeGrafter"/>
</dbReference>
<dbReference type="Gene3D" id="3.40.50.1240">
    <property type="entry name" value="Phosphoglycerate mutase-like"/>
    <property type="match status" value="1"/>
</dbReference>
<sequence>MSRMKSSQGIICCGGSKSQPQKYKGGDDKEDQCATSIDSYRPIVCDNLKLVQIQVVFRHGARTPLNFIRGLDEATYDASLEDELQETDFDLEVVKFADGSPAGKSTMEPDLRAKKLKGGAHASILTTVGQKQMYDLGVLLRDWYLPILHVSRFSTHDVYVRSSHVERTIKSVRCLLAGMFGKDHLNEVGKEGTRTHI</sequence>
<keyword evidence="4" id="KW-1185">Reference proteome</keyword>